<evidence type="ECO:0000259" key="3">
    <source>
        <dbReference type="SMART" id="SM00093"/>
    </source>
</evidence>
<dbReference type="SMART" id="SM00093">
    <property type="entry name" value="SERPIN"/>
    <property type="match status" value="1"/>
</dbReference>
<sequence length="410" mass="43010">MVADTAIRAVHRLTARWCADLAPDGGTVFTAAGLWPLLAALADGADGTARRELADAVGVPAEGAAGHARELIAALRRLPGVGAAIGLWTKPGLPVSASWTARLPADVHEVLATDGAQARLDAWAARHSNGLVESFPLEVTEDTQLVLASALAVRTEWLRPFVPSVLCPEAGPWAERAIAALYRRTALLDRLAVADTPAGPVSELRVLGTGGIDVHLLLGEETAAPGQVLSAGLGLLARRHPRVTGDLLPYGTPGPGVTVSRSLAYRPEQWLDVVTPRFTVAAGHDLLRSPRTFGLVAASCPDRGHFPGIAGDFPLAVEAAAQNATASFSARGFRAAAISAIAVAAGGIPPKPPYRVREVEFRVDRPFGFLAVHRTSRLVLAAGWVERPDEEPSGLYDSLEDGDGDDTDAW</sequence>
<keyword evidence="5" id="KW-1185">Reference proteome</keyword>
<gene>
    <name evidence="4" type="ORF">ACFQMG_09090</name>
</gene>
<dbReference type="Proteomes" id="UP001596435">
    <property type="component" value="Unassembled WGS sequence"/>
</dbReference>
<feature type="region of interest" description="Disordered" evidence="2">
    <location>
        <begin position="389"/>
        <end position="410"/>
    </location>
</feature>
<reference evidence="5" key="1">
    <citation type="journal article" date="2019" name="Int. J. Syst. Evol. Microbiol.">
        <title>The Global Catalogue of Microorganisms (GCM) 10K type strain sequencing project: providing services to taxonomists for standard genome sequencing and annotation.</title>
        <authorList>
            <consortium name="The Broad Institute Genomics Platform"/>
            <consortium name="The Broad Institute Genome Sequencing Center for Infectious Disease"/>
            <person name="Wu L."/>
            <person name="Ma J."/>
        </authorList>
    </citation>
    <scope>NUCLEOTIDE SEQUENCE [LARGE SCALE GENOMIC DNA]</scope>
    <source>
        <strain evidence="5">CGMCC 1.12859</strain>
    </source>
</reference>
<dbReference type="InterPro" id="IPR036186">
    <property type="entry name" value="Serpin_sf"/>
</dbReference>
<organism evidence="4 5">
    <name type="scientific">Kitasatospora paranensis</name>
    <dbReference type="NCBI Taxonomy" id="258053"/>
    <lineage>
        <taxon>Bacteria</taxon>
        <taxon>Bacillati</taxon>
        <taxon>Actinomycetota</taxon>
        <taxon>Actinomycetes</taxon>
        <taxon>Kitasatosporales</taxon>
        <taxon>Streptomycetaceae</taxon>
        <taxon>Kitasatospora</taxon>
    </lineage>
</organism>
<dbReference type="InterPro" id="IPR042178">
    <property type="entry name" value="Serpin_sf_1"/>
</dbReference>
<dbReference type="RefSeq" id="WP_345709105.1">
    <property type="nucleotide sequence ID" value="NZ_BAABKV010000001.1"/>
</dbReference>
<dbReference type="InterPro" id="IPR000215">
    <property type="entry name" value="Serpin_fam"/>
</dbReference>
<comment type="similarity">
    <text evidence="1">Belongs to the serpin family.</text>
</comment>
<accession>A0ABW2FUM7</accession>
<feature type="domain" description="Serpin" evidence="3">
    <location>
        <begin position="11"/>
        <end position="388"/>
    </location>
</feature>
<dbReference type="InterPro" id="IPR023796">
    <property type="entry name" value="Serpin_dom"/>
</dbReference>
<dbReference type="PANTHER" id="PTHR11461:SF211">
    <property type="entry name" value="GH10112P-RELATED"/>
    <property type="match status" value="1"/>
</dbReference>
<dbReference type="Pfam" id="PF00079">
    <property type="entry name" value="Serpin"/>
    <property type="match status" value="2"/>
</dbReference>
<evidence type="ECO:0000256" key="2">
    <source>
        <dbReference type="SAM" id="MobiDB-lite"/>
    </source>
</evidence>
<dbReference type="SUPFAM" id="SSF56574">
    <property type="entry name" value="Serpins"/>
    <property type="match status" value="2"/>
</dbReference>
<dbReference type="EMBL" id="JBHTAJ010000013">
    <property type="protein sequence ID" value="MFC7179717.1"/>
    <property type="molecule type" value="Genomic_DNA"/>
</dbReference>
<proteinExistence type="inferred from homology"/>
<dbReference type="Gene3D" id="3.30.497.10">
    <property type="entry name" value="Antithrombin, subunit I, domain 2"/>
    <property type="match status" value="2"/>
</dbReference>
<protein>
    <submittedName>
        <fullName evidence="4">Serpin family protein</fullName>
    </submittedName>
</protein>
<evidence type="ECO:0000313" key="4">
    <source>
        <dbReference type="EMBL" id="MFC7179717.1"/>
    </source>
</evidence>
<evidence type="ECO:0000313" key="5">
    <source>
        <dbReference type="Proteomes" id="UP001596435"/>
    </source>
</evidence>
<evidence type="ECO:0000256" key="1">
    <source>
        <dbReference type="RuleBase" id="RU000411"/>
    </source>
</evidence>
<dbReference type="PANTHER" id="PTHR11461">
    <property type="entry name" value="SERINE PROTEASE INHIBITOR, SERPIN"/>
    <property type="match status" value="1"/>
</dbReference>
<comment type="caution">
    <text evidence="4">The sequence shown here is derived from an EMBL/GenBank/DDBJ whole genome shotgun (WGS) entry which is preliminary data.</text>
</comment>
<name>A0ABW2FUM7_9ACTN</name>